<keyword evidence="2" id="KW-1003">Cell membrane</keyword>
<evidence type="ECO:0000313" key="8">
    <source>
        <dbReference type="Proteomes" id="UP001055153"/>
    </source>
</evidence>
<comment type="caution">
    <text evidence="7">The sequence shown here is derived from an EMBL/GenBank/DDBJ whole genome shotgun (WGS) entry which is preliminary data.</text>
</comment>
<reference evidence="7" key="1">
    <citation type="journal article" date="2021" name="Front. Microbiol.">
        <title>Comprehensive Comparative Genomics and Phenotyping of Methylobacterium Species.</title>
        <authorList>
            <person name="Alessa O."/>
            <person name="Ogura Y."/>
            <person name="Fujitani Y."/>
            <person name="Takami H."/>
            <person name="Hayashi T."/>
            <person name="Sahin N."/>
            <person name="Tani A."/>
        </authorList>
    </citation>
    <scope>NUCLEOTIDE SEQUENCE</scope>
    <source>
        <strain evidence="7">DSM 17168</strain>
    </source>
</reference>
<evidence type="ECO:0000256" key="1">
    <source>
        <dbReference type="ARBA" id="ARBA00004651"/>
    </source>
</evidence>
<dbReference type="PANTHER" id="PTHR30482">
    <property type="entry name" value="HIGH-AFFINITY BRANCHED-CHAIN AMINO ACID TRANSPORT SYSTEM PERMEASE"/>
    <property type="match status" value="1"/>
</dbReference>
<dbReference type="CDD" id="cd06581">
    <property type="entry name" value="TM_PBP1_LivM_like"/>
    <property type="match status" value="1"/>
</dbReference>
<dbReference type="PANTHER" id="PTHR30482:SF17">
    <property type="entry name" value="ABC TRANSPORTER ATP-BINDING PROTEIN"/>
    <property type="match status" value="1"/>
</dbReference>
<evidence type="ECO:0000256" key="3">
    <source>
        <dbReference type="ARBA" id="ARBA00022692"/>
    </source>
</evidence>
<feature type="transmembrane region" description="Helical" evidence="6">
    <location>
        <begin position="211"/>
        <end position="238"/>
    </location>
</feature>
<feature type="transmembrane region" description="Helical" evidence="6">
    <location>
        <begin position="258"/>
        <end position="281"/>
    </location>
</feature>
<keyword evidence="5 6" id="KW-0472">Membrane</keyword>
<dbReference type="Proteomes" id="UP001055153">
    <property type="component" value="Unassembled WGS sequence"/>
</dbReference>
<keyword evidence="4 6" id="KW-1133">Transmembrane helix</keyword>
<dbReference type="InterPro" id="IPR001851">
    <property type="entry name" value="ABC_transp_permease"/>
</dbReference>
<feature type="transmembrane region" description="Helical" evidence="6">
    <location>
        <begin position="122"/>
        <end position="145"/>
    </location>
</feature>
<comment type="subcellular location">
    <subcellularLocation>
        <location evidence="1">Cell membrane</location>
        <topology evidence="1">Multi-pass membrane protein</topology>
    </subcellularLocation>
</comment>
<dbReference type="EMBL" id="BPQQ01000003">
    <property type="protein sequence ID" value="GJD98377.1"/>
    <property type="molecule type" value="Genomic_DNA"/>
</dbReference>
<dbReference type="RefSeq" id="WP_238233327.1">
    <property type="nucleotide sequence ID" value="NZ_BPQQ01000003.1"/>
</dbReference>
<gene>
    <name evidence="7" type="ORF">GMJLKIPL_0284</name>
</gene>
<protein>
    <recommendedName>
        <fullName evidence="9">Branched-chain amino acid ABC transporter permease</fullName>
    </recommendedName>
</protein>
<keyword evidence="8" id="KW-1185">Reference proteome</keyword>
<dbReference type="InterPro" id="IPR043428">
    <property type="entry name" value="LivM-like"/>
</dbReference>
<evidence type="ECO:0008006" key="9">
    <source>
        <dbReference type="Google" id="ProtNLM"/>
    </source>
</evidence>
<feature type="transmembrane region" description="Helical" evidence="6">
    <location>
        <begin position="44"/>
        <end position="72"/>
    </location>
</feature>
<proteinExistence type="predicted"/>
<evidence type="ECO:0000256" key="5">
    <source>
        <dbReference type="ARBA" id="ARBA00023136"/>
    </source>
</evidence>
<name>A0ABQ4S7P3_9HYPH</name>
<evidence type="ECO:0000256" key="6">
    <source>
        <dbReference type="SAM" id="Phobius"/>
    </source>
</evidence>
<reference evidence="7" key="2">
    <citation type="submission" date="2021-08" db="EMBL/GenBank/DDBJ databases">
        <authorList>
            <person name="Tani A."/>
            <person name="Ola A."/>
            <person name="Ogura Y."/>
            <person name="Katsura K."/>
            <person name="Hayashi T."/>
        </authorList>
    </citation>
    <scope>NUCLEOTIDE SEQUENCE</scope>
    <source>
        <strain evidence="7">DSM 17168</strain>
    </source>
</reference>
<organism evidence="7 8">
    <name type="scientific">Methylobacterium isbiliense</name>
    <dbReference type="NCBI Taxonomy" id="315478"/>
    <lineage>
        <taxon>Bacteria</taxon>
        <taxon>Pseudomonadati</taxon>
        <taxon>Pseudomonadota</taxon>
        <taxon>Alphaproteobacteria</taxon>
        <taxon>Hyphomicrobiales</taxon>
        <taxon>Methylobacteriaceae</taxon>
        <taxon>Methylobacterium</taxon>
    </lineage>
</organism>
<feature type="transmembrane region" description="Helical" evidence="6">
    <location>
        <begin position="293"/>
        <end position="313"/>
    </location>
</feature>
<feature type="transmembrane region" description="Helical" evidence="6">
    <location>
        <begin position="20"/>
        <end position="37"/>
    </location>
</feature>
<dbReference type="Pfam" id="PF02653">
    <property type="entry name" value="BPD_transp_2"/>
    <property type="match status" value="1"/>
</dbReference>
<feature type="transmembrane region" description="Helical" evidence="6">
    <location>
        <begin position="92"/>
        <end position="115"/>
    </location>
</feature>
<evidence type="ECO:0000256" key="2">
    <source>
        <dbReference type="ARBA" id="ARBA00022475"/>
    </source>
</evidence>
<sequence>MRPGPLRSGLLPSGLLRDLALALAALAVFLAVPVVFPQPALRDFLIYFFAYGLLAMSLNLLVGLTGLVSFGHAAYFASGAYVFGLLMQSGRVSIPVATLAAVGGTAILALVIGAICVRLKEIYFSFITLAFQMFIHSIIVTWVGLTGGDQGLRGGIPRPPILGLDLNDARTLYGTCVVVFVVCIVAMRQVSQSPFGYTLRMIRDNPARANFLGVNVVLMKLGIFVFAGAMASIGGVLLALFVSGAYPEFAFWTTSGEAIFMIMLGGMKLFLGPLVGTLLLQTLNHFVTIYTEYHGLVLGSVILLIVLGLRRGLADYLYDWLQDRRARRAPSAPVPEPVVKSRPV</sequence>
<evidence type="ECO:0000256" key="4">
    <source>
        <dbReference type="ARBA" id="ARBA00022989"/>
    </source>
</evidence>
<keyword evidence="3 6" id="KW-0812">Transmembrane</keyword>
<evidence type="ECO:0000313" key="7">
    <source>
        <dbReference type="EMBL" id="GJD98377.1"/>
    </source>
</evidence>
<feature type="transmembrane region" description="Helical" evidence="6">
    <location>
        <begin position="172"/>
        <end position="190"/>
    </location>
</feature>
<accession>A0ABQ4S7P3</accession>